<organism evidence="2 3">
    <name type="scientific">Frankliniella fusca</name>
    <dbReference type="NCBI Taxonomy" id="407009"/>
    <lineage>
        <taxon>Eukaryota</taxon>
        <taxon>Metazoa</taxon>
        <taxon>Ecdysozoa</taxon>
        <taxon>Arthropoda</taxon>
        <taxon>Hexapoda</taxon>
        <taxon>Insecta</taxon>
        <taxon>Pterygota</taxon>
        <taxon>Neoptera</taxon>
        <taxon>Paraneoptera</taxon>
        <taxon>Thysanoptera</taxon>
        <taxon>Terebrantia</taxon>
        <taxon>Thripoidea</taxon>
        <taxon>Thripidae</taxon>
        <taxon>Frankliniella</taxon>
    </lineage>
</organism>
<comment type="caution">
    <text evidence="2">The sequence shown here is derived from an EMBL/GenBank/DDBJ whole genome shotgun (WGS) entry which is preliminary data.</text>
</comment>
<proteinExistence type="predicted"/>
<dbReference type="Proteomes" id="UP001219518">
    <property type="component" value="Unassembled WGS sequence"/>
</dbReference>
<name>A0AAE1LME7_9NEOP</name>
<feature type="compositionally biased region" description="Polar residues" evidence="1">
    <location>
        <begin position="135"/>
        <end position="149"/>
    </location>
</feature>
<feature type="region of interest" description="Disordered" evidence="1">
    <location>
        <begin position="115"/>
        <end position="149"/>
    </location>
</feature>
<gene>
    <name evidence="2" type="ORF">KUF71_012197</name>
</gene>
<dbReference type="EMBL" id="JAHWGI010001159">
    <property type="protein sequence ID" value="KAK3923959.1"/>
    <property type="molecule type" value="Genomic_DNA"/>
</dbReference>
<evidence type="ECO:0000313" key="2">
    <source>
        <dbReference type="EMBL" id="KAK3923959.1"/>
    </source>
</evidence>
<dbReference type="AlphaFoldDB" id="A0AAE1LME7"/>
<reference evidence="2" key="1">
    <citation type="submission" date="2021-07" db="EMBL/GenBank/DDBJ databases">
        <authorList>
            <person name="Catto M.A."/>
            <person name="Jacobson A."/>
            <person name="Kennedy G."/>
            <person name="Labadie P."/>
            <person name="Hunt B.G."/>
            <person name="Srinivasan R."/>
        </authorList>
    </citation>
    <scope>NUCLEOTIDE SEQUENCE</scope>
    <source>
        <strain evidence="2">PL_HMW_Pooled</strain>
        <tissue evidence="2">Head</tissue>
    </source>
</reference>
<protein>
    <submittedName>
        <fullName evidence="2">Trihelix transcription factor GT-4</fullName>
    </submittedName>
</protein>
<keyword evidence="3" id="KW-1185">Reference proteome</keyword>
<accession>A0AAE1LME7</accession>
<evidence type="ECO:0000256" key="1">
    <source>
        <dbReference type="SAM" id="MobiDB-lite"/>
    </source>
</evidence>
<evidence type="ECO:0000313" key="3">
    <source>
        <dbReference type="Proteomes" id="UP001219518"/>
    </source>
</evidence>
<reference evidence="2" key="2">
    <citation type="journal article" date="2023" name="BMC Genomics">
        <title>Pest status, molecular evolution, and epigenetic factors derived from the genome assembly of Frankliniella fusca, a thysanopteran phytovirus vector.</title>
        <authorList>
            <person name="Catto M.A."/>
            <person name="Labadie P.E."/>
            <person name="Jacobson A.L."/>
            <person name="Kennedy G.G."/>
            <person name="Srinivasan R."/>
            <person name="Hunt B.G."/>
        </authorList>
    </citation>
    <scope>NUCLEOTIDE SEQUENCE</scope>
    <source>
        <strain evidence="2">PL_HMW_Pooled</strain>
    </source>
</reference>
<sequence length="241" mass="28138">MAAQAREIWKDEETRLLVKVRVQYDHLFTGSKGNANHGWSKVITELQTKYNVVRNDRKKYLRKWSDELAKYKNFTQPSRKHTGVGTEDDDYFGALDPEVYEILAKYHEPKHNFNPPALLDTSTSTSDHSDHCYSSEASTSRSEYLQSSDIPEEYIEDEVEVRSSESDVEVTSENVVEEDVDVSVKASSSKRCADFYKAKEKKVKKEKPKEDDWLNEYLLQARQDRKQEWAEMMEVFKNCQK</sequence>